<dbReference type="SMART" id="SM00822">
    <property type="entry name" value="PKS_KR"/>
    <property type="match status" value="1"/>
</dbReference>
<dbReference type="SUPFAM" id="SSF51735">
    <property type="entry name" value="NAD(P)-binding Rossmann-fold domains"/>
    <property type="match status" value="1"/>
</dbReference>
<dbReference type="Gene3D" id="3.40.50.720">
    <property type="entry name" value="NAD(P)-binding Rossmann-like Domain"/>
    <property type="match status" value="1"/>
</dbReference>
<evidence type="ECO:0000313" key="5">
    <source>
        <dbReference type="Proteomes" id="UP000321389"/>
    </source>
</evidence>
<dbReference type="InterPro" id="IPR002347">
    <property type="entry name" value="SDR_fam"/>
</dbReference>
<reference evidence="4" key="1">
    <citation type="submission" date="2020-04" db="EMBL/GenBank/DDBJ databases">
        <title>Nitratireductor sp. nov. isolated from mangrove soil.</title>
        <authorList>
            <person name="Ye Y."/>
        </authorList>
    </citation>
    <scope>NUCLEOTIDE SEQUENCE</scope>
    <source>
        <strain evidence="4">SY7</strain>
    </source>
</reference>
<sequence length="255" mass="27139">MMTDANYPDLNGASVLITGGGTGIGASLTEGFARQGAKVAFIDIAEDESHALCDRVEAGTGRRPLFLATDLRDIAALRAAAEKAAEKHGPVNVLVNNAARDDRHRVEEVTQEFWDNNQAINLRPQFFAIQAVVPAMKQAGQGSIVNFTSTSYMINGGGFASYTAAKAGVVGLTKGLAGELGPFGIRVNAIAPGWVLTERQRRLWVTEKGLNAHLDRQCLKEEMHPDDMVGPCLFLASSASRMVTAQTLVVDAGSV</sequence>
<dbReference type="InterPro" id="IPR036291">
    <property type="entry name" value="NAD(P)-bd_dom_sf"/>
</dbReference>
<organism evidence="4 5">
    <name type="scientific">Nitratireductor mangrovi</name>
    <dbReference type="NCBI Taxonomy" id="2599600"/>
    <lineage>
        <taxon>Bacteria</taxon>
        <taxon>Pseudomonadati</taxon>
        <taxon>Pseudomonadota</taxon>
        <taxon>Alphaproteobacteria</taxon>
        <taxon>Hyphomicrobiales</taxon>
        <taxon>Phyllobacteriaceae</taxon>
        <taxon>Nitratireductor</taxon>
    </lineage>
</organism>
<dbReference type="Proteomes" id="UP000321389">
    <property type="component" value="Chromosome"/>
</dbReference>
<dbReference type="PANTHER" id="PTHR42760:SF133">
    <property type="entry name" value="3-OXOACYL-[ACYL-CARRIER-PROTEIN] REDUCTASE"/>
    <property type="match status" value="1"/>
</dbReference>
<accession>A0A5B8KV01</accession>
<dbReference type="InterPro" id="IPR020904">
    <property type="entry name" value="Sc_DH/Rdtase_CS"/>
</dbReference>
<dbReference type="OrthoDB" id="9789398at2"/>
<name>A0A5B8KV01_9HYPH</name>
<dbReference type="GO" id="GO:0016616">
    <property type="term" value="F:oxidoreductase activity, acting on the CH-OH group of donors, NAD or NADP as acceptor"/>
    <property type="evidence" value="ECO:0007669"/>
    <property type="project" value="UniProtKB-ARBA"/>
</dbReference>
<dbReference type="PROSITE" id="PS00061">
    <property type="entry name" value="ADH_SHORT"/>
    <property type="match status" value="1"/>
</dbReference>
<keyword evidence="5" id="KW-1185">Reference proteome</keyword>
<dbReference type="FunFam" id="3.40.50.720:FF:000084">
    <property type="entry name" value="Short-chain dehydrogenase reductase"/>
    <property type="match status" value="1"/>
</dbReference>
<dbReference type="KEGG" id="niy:FQ775_03365"/>
<dbReference type="PRINTS" id="PR00081">
    <property type="entry name" value="GDHRDH"/>
</dbReference>
<feature type="domain" description="Ketoreductase" evidence="3">
    <location>
        <begin position="13"/>
        <end position="194"/>
    </location>
</feature>
<protein>
    <submittedName>
        <fullName evidence="4">SDR family oxidoreductase</fullName>
    </submittedName>
</protein>
<dbReference type="EMBL" id="CP042301">
    <property type="protein sequence ID" value="QDY99486.1"/>
    <property type="molecule type" value="Genomic_DNA"/>
</dbReference>
<dbReference type="PRINTS" id="PR00080">
    <property type="entry name" value="SDRFAMILY"/>
</dbReference>
<dbReference type="RefSeq" id="WP_146298142.1">
    <property type="nucleotide sequence ID" value="NZ_CP042301.2"/>
</dbReference>
<dbReference type="InterPro" id="IPR057326">
    <property type="entry name" value="KR_dom"/>
</dbReference>
<keyword evidence="2" id="KW-0560">Oxidoreductase</keyword>
<gene>
    <name evidence="4" type="ORF">FQ775_03365</name>
</gene>
<dbReference type="CDD" id="cd05233">
    <property type="entry name" value="SDR_c"/>
    <property type="match status" value="1"/>
</dbReference>
<comment type="similarity">
    <text evidence="1">Belongs to the short-chain dehydrogenases/reductases (SDR) family.</text>
</comment>
<dbReference type="Pfam" id="PF13561">
    <property type="entry name" value="adh_short_C2"/>
    <property type="match status" value="1"/>
</dbReference>
<evidence type="ECO:0000259" key="3">
    <source>
        <dbReference type="SMART" id="SM00822"/>
    </source>
</evidence>
<proteinExistence type="inferred from homology"/>
<dbReference type="PANTHER" id="PTHR42760">
    <property type="entry name" value="SHORT-CHAIN DEHYDROGENASES/REDUCTASES FAMILY MEMBER"/>
    <property type="match status" value="1"/>
</dbReference>
<dbReference type="AlphaFoldDB" id="A0A5B8KV01"/>
<evidence type="ECO:0000313" key="4">
    <source>
        <dbReference type="EMBL" id="QDY99486.1"/>
    </source>
</evidence>
<evidence type="ECO:0000256" key="2">
    <source>
        <dbReference type="ARBA" id="ARBA00023002"/>
    </source>
</evidence>
<evidence type="ECO:0000256" key="1">
    <source>
        <dbReference type="ARBA" id="ARBA00006484"/>
    </source>
</evidence>